<dbReference type="AlphaFoldDB" id="A0A3N4IVV2"/>
<evidence type="ECO:0000313" key="2">
    <source>
        <dbReference type="Proteomes" id="UP000276215"/>
    </source>
</evidence>
<sequence length="57" mass="6663">MPPKTARRIKVQPTLDPLPAKRFYVGIKKKPSPKRKLFSEQLRVVPKPVENPYRSYS</sequence>
<feature type="non-terminal residue" evidence="1">
    <location>
        <position position="57"/>
    </location>
</feature>
<dbReference type="Proteomes" id="UP000276215">
    <property type="component" value="Unassembled WGS sequence"/>
</dbReference>
<proteinExistence type="predicted"/>
<name>A0A3N4IVV2_9PEZI</name>
<keyword evidence="2" id="KW-1185">Reference proteome</keyword>
<protein>
    <submittedName>
        <fullName evidence="1">Uncharacterized protein</fullName>
    </submittedName>
</protein>
<evidence type="ECO:0000313" key="1">
    <source>
        <dbReference type="EMBL" id="RPA89935.1"/>
    </source>
</evidence>
<gene>
    <name evidence="1" type="ORF">L873DRAFT_1821983</name>
</gene>
<accession>A0A3N4IVV2</accession>
<organism evidence="1 2">
    <name type="scientific">Choiromyces venosus 120613-1</name>
    <dbReference type="NCBI Taxonomy" id="1336337"/>
    <lineage>
        <taxon>Eukaryota</taxon>
        <taxon>Fungi</taxon>
        <taxon>Dikarya</taxon>
        <taxon>Ascomycota</taxon>
        <taxon>Pezizomycotina</taxon>
        <taxon>Pezizomycetes</taxon>
        <taxon>Pezizales</taxon>
        <taxon>Tuberaceae</taxon>
        <taxon>Choiromyces</taxon>
    </lineage>
</organism>
<dbReference type="EMBL" id="ML120549">
    <property type="protein sequence ID" value="RPA89935.1"/>
    <property type="molecule type" value="Genomic_DNA"/>
</dbReference>
<reference evidence="1 2" key="1">
    <citation type="journal article" date="2018" name="Nat. Ecol. Evol.">
        <title>Pezizomycetes genomes reveal the molecular basis of ectomycorrhizal truffle lifestyle.</title>
        <authorList>
            <person name="Murat C."/>
            <person name="Payen T."/>
            <person name="Noel B."/>
            <person name="Kuo A."/>
            <person name="Morin E."/>
            <person name="Chen J."/>
            <person name="Kohler A."/>
            <person name="Krizsan K."/>
            <person name="Balestrini R."/>
            <person name="Da Silva C."/>
            <person name="Montanini B."/>
            <person name="Hainaut M."/>
            <person name="Levati E."/>
            <person name="Barry K.W."/>
            <person name="Belfiori B."/>
            <person name="Cichocki N."/>
            <person name="Clum A."/>
            <person name="Dockter R.B."/>
            <person name="Fauchery L."/>
            <person name="Guy J."/>
            <person name="Iotti M."/>
            <person name="Le Tacon F."/>
            <person name="Lindquist E.A."/>
            <person name="Lipzen A."/>
            <person name="Malagnac F."/>
            <person name="Mello A."/>
            <person name="Molinier V."/>
            <person name="Miyauchi S."/>
            <person name="Poulain J."/>
            <person name="Riccioni C."/>
            <person name="Rubini A."/>
            <person name="Sitrit Y."/>
            <person name="Splivallo R."/>
            <person name="Traeger S."/>
            <person name="Wang M."/>
            <person name="Zifcakova L."/>
            <person name="Wipf D."/>
            <person name="Zambonelli A."/>
            <person name="Paolocci F."/>
            <person name="Nowrousian M."/>
            <person name="Ottonello S."/>
            <person name="Baldrian P."/>
            <person name="Spatafora J.W."/>
            <person name="Henrissat B."/>
            <person name="Nagy L.G."/>
            <person name="Aury J.M."/>
            <person name="Wincker P."/>
            <person name="Grigoriev I.V."/>
            <person name="Bonfante P."/>
            <person name="Martin F.M."/>
        </authorList>
    </citation>
    <scope>NUCLEOTIDE SEQUENCE [LARGE SCALE GENOMIC DNA]</scope>
    <source>
        <strain evidence="1 2">120613-1</strain>
    </source>
</reference>